<dbReference type="AlphaFoldDB" id="A0A113RE22"/>
<dbReference type="OMA" id="NIEYMSK"/>
<name>A0A113RE22_PLABE</name>
<dbReference type="NCBIfam" id="TIGR01590">
    <property type="entry name" value="yir-bir-cir_Pla"/>
    <property type="match status" value="1"/>
</dbReference>
<accession>A0A113RE22</accession>
<dbReference type="Proteomes" id="UP000069549">
    <property type="component" value="Chromosome 8"/>
</dbReference>
<keyword evidence="1" id="KW-1133">Transmembrane helix</keyword>
<reference evidence="2 3" key="1">
    <citation type="submission" date="2016-02" db="EMBL/GenBank/DDBJ databases">
        <authorList>
            <consortium name="Pathogen Informatics"/>
        </authorList>
    </citation>
    <scope>NUCLEOTIDE SEQUENCE [LARGE SCALE GENOMIC DNA]</scope>
    <source>
        <strain evidence="2 3">K173</strain>
    </source>
</reference>
<keyword evidence="1" id="KW-0472">Membrane</keyword>
<protein>
    <submittedName>
        <fullName evidence="2">BIR protein</fullName>
    </submittedName>
</protein>
<evidence type="ECO:0000313" key="2">
    <source>
        <dbReference type="EMBL" id="CXI28619.1"/>
    </source>
</evidence>
<evidence type="ECO:0000256" key="1">
    <source>
        <dbReference type="SAM" id="Phobius"/>
    </source>
</evidence>
<proteinExistence type="predicted"/>
<dbReference type="EMBL" id="LT160028">
    <property type="protein sequence ID" value="CXI28619.1"/>
    <property type="molecule type" value="Genomic_DNA"/>
</dbReference>
<dbReference type="InterPro" id="IPR006477">
    <property type="entry name" value="Yir_bir_cir"/>
</dbReference>
<keyword evidence="1" id="KW-0812">Transmembrane</keyword>
<dbReference type="Pfam" id="PF06022">
    <property type="entry name" value="Cir_Bir_Yir"/>
    <property type="match status" value="1"/>
</dbReference>
<gene>
    <name evidence="2" type="ORF">PBK173_000142300</name>
</gene>
<evidence type="ECO:0000313" key="3">
    <source>
        <dbReference type="Proteomes" id="UP000069549"/>
    </source>
</evidence>
<sequence length="308" mass="35268">MNDDLCQKFDLLRMHLPDELTENAKLNFNDDLDFKKYCPENSSGKNECNNNFDKIKAGFLWLLGICYSTLKNKNYKENNTNAFFLHMISWFSYKLNQITGHDSTTINDFYTKHVINSGKYKKFISDSSKFTELKEFIDKRNDFMNINIEYMSKFYDAFKLLCNMYGNVATNTNGATLSNNATNFVNTYTELNNYNGEGTAYRQILSSLSTDYDNIKKKCSNIPSLPDIKTTQNATKSPEKVSATISVTNSVQTSSQTSRVTSSSPIGNKLFTILSVFGAIAFLLGISYKYSLFGFRKRSQKQYLREKI</sequence>
<feature type="transmembrane region" description="Helical" evidence="1">
    <location>
        <begin position="270"/>
        <end position="288"/>
    </location>
</feature>
<organism evidence="2 3">
    <name type="scientific">Plasmodium berghei</name>
    <dbReference type="NCBI Taxonomy" id="5821"/>
    <lineage>
        <taxon>Eukaryota</taxon>
        <taxon>Sar</taxon>
        <taxon>Alveolata</taxon>
        <taxon>Apicomplexa</taxon>
        <taxon>Aconoidasida</taxon>
        <taxon>Haemosporida</taxon>
        <taxon>Plasmodiidae</taxon>
        <taxon>Plasmodium</taxon>
        <taxon>Plasmodium (Vinckeia)</taxon>
    </lineage>
</organism>
<dbReference type="VEuPathDB" id="PlasmoDB:PBANKA_0800100"/>